<gene>
    <name evidence="1" type="primary">CAC2</name>
    <name evidence="1" type="ORF">H2198_005267</name>
</gene>
<sequence length="734" mass="78399">MKAAPLLISWHNESQPIYSVHFDPHGKGRLATAGGDNNIRLWSLERDGEDAKLTFLASLIRHTQTVNVVRFCPKGELLASAGDDGNVLLWVQSDVPTTAIGEDHVDDKETWRIRHMCRTSTGAEIYDLAWSPDGRYFITGAMDNSARIYDAQSGNLIRQIAEHNHYVQGVAWDPLNEFVATQSSDRTVHIYALKLKDGTCTLSTHGKFNKVDLPGRRISAQSPAPADLAHRASTTSATGLAIASPAPSNPGTPMTTPLPMDPPLTISSRRSSFGSSPAVRRSASPAPSLPLPAVRPEISSPSLNAAMGLAVRNTNIYHNETLTSFFRRLTFAPDGSLLFTPSGQYKAVHPLAVDPTKTNEDITNTVYIYTRAGFNKPPVAHLPGHKKPSVAVRCSPIFYTLRNHVKPTHQITIDTSSQAEAIPPLPEAAISSHTSSSFMEPPPLTHSESFRSESGRPTSSPKPGEAESTPPSAFALPYRMVYAVATQDAVLVYDTQQTIPLCVVSNLHYTTFTDLAWSNDGLTLVMSSSDGFCSALTFAPGELGTVYPGSHPTYNHPHPIVSTTLTAPSPNATTPMATPTLASPSLAKVSPAFPPPPAAPSPAASSTTFTVRPGSPARSNSQSSIVTLASSHAQAQGNAPTPILSSIPPVAVPSMTTPPQTPMGAGANEHHGRHLSTTSSISGSVLGKRDSGVASESEKEEKDKDDHQPKRRRVAPTLLAPSRAESSNEEAKKQ</sequence>
<name>A0ACC3A6A5_9EURO</name>
<accession>A0ACC3A6A5</accession>
<proteinExistence type="predicted"/>
<organism evidence="1 2">
    <name type="scientific">Neophaeococcomyces mojaviensis</name>
    <dbReference type="NCBI Taxonomy" id="3383035"/>
    <lineage>
        <taxon>Eukaryota</taxon>
        <taxon>Fungi</taxon>
        <taxon>Dikarya</taxon>
        <taxon>Ascomycota</taxon>
        <taxon>Pezizomycotina</taxon>
        <taxon>Eurotiomycetes</taxon>
        <taxon>Chaetothyriomycetidae</taxon>
        <taxon>Chaetothyriales</taxon>
        <taxon>Chaetothyriales incertae sedis</taxon>
        <taxon>Neophaeococcomyces</taxon>
    </lineage>
</organism>
<dbReference type="EMBL" id="JAPDRQ010000085">
    <property type="protein sequence ID" value="KAJ9656014.1"/>
    <property type="molecule type" value="Genomic_DNA"/>
</dbReference>
<evidence type="ECO:0000313" key="1">
    <source>
        <dbReference type="EMBL" id="KAJ9656014.1"/>
    </source>
</evidence>
<dbReference type="Proteomes" id="UP001172386">
    <property type="component" value="Unassembled WGS sequence"/>
</dbReference>
<reference evidence="1" key="1">
    <citation type="submission" date="2022-10" db="EMBL/GenBank/DDBJ databases">
        <title>Culturing micro-colonial fungi from biological soil crusts in the Mojave desert and describing Neophaeococcomyces mojavensis, and introducing the new genera and species Taxawa tesnikishii.</title>
        <authorList>
            <person name="Kurbessoian T."/>
            <person name="Stajich J.E."/>
        </authorList>
    </citation>
    <scope>NUCLEOTIDE SEQUENCE</scope>
    <source>
        <strain evidence="1">JES_112</strain>
    </source>
</reference>
<keyword evidence="2" id="KW-1185">Reference proteome</keyword>
<comment type="caution">
    <text evidence="1">The sequence shown here is derived from an EMBL/GenBank/DDBJ whole genome shotgun (WGS) entry which is preliminary data.</text>
</comment>
<protein>
    <submittedName>
        <fullName evidence="1">Chromatin assembly factor 1 subunit</fullName>
    </submittedName>
</protein>
<evidence type="ECO:0000313" key="2">
    <source>
        <dbReference type="Proteomes" id="UP001172386"/>
    </source>
</evidence>